<dbReference type="RefSeq" id="WP_281070210.1">
    <property type="nucleotide sequence ID" value="NZ_BAAAMI010000011.1"/>
</dbReference>
<dbReference type="Proteomes" id="UP000766570">
    <property type="component" value="Unassembled WGS sequence"/>
</dbReference>
<name>A0ABS4WC21_9MICC</name>
<evidence type="ECO:0000313" key="2">
    <source>
        <dbReference type="Proteomes" id="UP000766570"/>
    </source>
</evidence>
<dbReference type="EMBL" id="JAGIOE010000001">
    <property type="protein sequence ID" value="MBP2373705.1"/>
    <property type="molecule type" value="Genomic_DNA"/>
</dbReference>
<proteinExistence type="predicted"/>
<gene>
    <name evidence="1" type="ORF">JOF46_001617</name>
</gene>
<protein>
    <submittedName>
        <fullName evidence="1">Uncharacterized protein</fullName>
    </submittedName>
</protein>
<keyword evidence="2" id="KW-1185">Reference proteome</keyword>
<comment type="caution">
    <text evidence="1">The sequence shown here is derived from an EMBL/GenBank/DDBJ whole genome shotgun (WGS) entry which is preliminary data.</text>
</comment>
<sequence length="43" mass="4523">MIPRIGLFATGIVAAMYLGTAQTTAAIPERLGHGVVFPPEQAR</sequence>
<accession>A0ABS4WC21</accession>
<organism evidence="1 2">
    <name type="scientific">Paeniglutamicibacter psychrophenolicus</name>
    <dbReference type="NCBI Taxonomy" id="257454"/>
    <lineage>
        <taxon>Bacteria</taxon>
        <taxon>Bacillati</taxon>
        <taxon>Actinomycetota</taxon>
        <taxon>Actinomycetes</taxon>
        <taxon>Micrococcales</taxon>
        <taxon>Micrococcaceae</taxon>
        <taxon>Paeniglutamicibacter</taxon>
    </lineage>
</organism>
<evidence type="ECO:0000313" key="1">
    <source>
        <dbReference type="EMBL" id="MBP2373705.1"/>
    </source>
</evidence>
<reference evidence="1 2" key="1">
    <citation type="submission" date="2021-03" db="EMBL/GenBank/DDBJ databases">
        <title>Sequencing the genomes of 1000 actinobacteria strains.</title>
        <authorList>
            <person name="Klenk H.-P."/>
        </authorList>
    </citation>
    <scope>NUCLEOTIDE SEQUENCE [LARGE SCALE GENOMIC DNA]</scope>
    <source>
        <strain evidence="1 2">DSM 15454</strain>
    </source>
</reference>